<dbReference type="InterPro" id="IPR005043">
    <property type="entry name" value="XPO2_C"/>
</dbReference>
<dbReference type="GO" id="GO:0031267">
    <property type="term" value="F:small GTPase binding"/>
    <property type="evidence" value="ECO:0007669"/>
    <property type="project" value="InterPro"/>
</dbReference>
<dbReference type="GO" id="GO:0006611">
    <property type="term" value="P:protein export from nucleus"/>
    <property type="evidence" value="ECO:0007669"/>
    <property type="project" value="TreeGrafter"/>
</dbReference>
<dbReference type="InterPro" id="IPR011989">
    <property type="entry name" value="ARM-like"/>
</dbReference>
<keyword evidence="7" id="KW-0539">Nucleus</keyword>
<dbReference type="OrthoDB" id="3268246at2759"/>
<feature type="domain" description="Importin N-terminal" evidence="8">
    <location>
        <begin position="30"/>
        <end position="104"/>
    </location>
</feature>
<dbReference type="GO" id="GO:0005049">
    <property type="term" value="F:nuclear export signal receptor activity"/>
    <property type="evidence" value="ECO:0007669"/>
    <property type="project" value="TreeGrafter"/>
</dbReference>
<reference evidence="9 10" key="1">
    <citation type="submission" date="2016-07" db="EMBL/GenBank/DDBJ databases">
        <title>Pervasive Adenine N6-methylation of Active Genes in Fungi.</title>
        <authorList>
            <consortium name="DOE Joint Genome Institute"/>
            <person name="Mondo S.J."/>
            <person name="Dannebaum R.O."/>
            <person name="Kuo R.C."/>
            <person name="Labutti K."/>
            <person name="Haridas S."/>
            <person name="Kuo A."/>
            <person name="Salamov A."/>
            <person name="Ahrendt S.R."/>
            <person name="Lipzen A."/>
            <person name="Sullivan W."/>
            <person name="Andreopoulos W.B."/>
            <person name="Clum A."/>
            <person name="Lindquist E."/>
            <person name="Daum C."/>
            <person name="Ramamoorthy G.K."/>
            <person name="Gryganskyi A."/>
            <person name="Culley D."/>
            <person name="Magnuson J.K."/>
            <person name="James T.Y."/>
            <person name="O'Malley M.A."/>
            <person name="Stajich J.E."/>
            <person name="Spatafora J.W."/>
            <person name="Visel A."/>
            <person name="Grigoriev I.V."/>
        </authorList>
    </citation>
    <scope>NUCLEOTIDE SEQUENCE [LARGE SCALE GENOMIC DNA]</scope>
    <source>
        <strain evidence="9 10">PL171</strain>
    </source>
</reference>
<organism evidence="9 10">
    <name type="scientific">Catenaria anguillulae PL171</name>
    <dbReference type="NCBI Taxonomy" id="765915"/>
    <lineage>
        <taxon>Eukaryota</taxon>
        <taxon>Fungi</taxon>
        <taxon>Fungi incertae sedis</taxon>
        <taxon>Blastocladiomycota</taxon>
        <taxon>Blastocladiomycetes</taxon>
        <taxon>Blastocladiales</taxon>
        <taxon>Catenariaceae</taxon>
        <taxon>Catenaria</taxon>
    </lineage>
</organism>
<dbReference type="SUPFAM" id="SSF48371">
    <property type="entry name" value="ARM repeat"/>
    <property type="match status" value="1"/>
</dbReference>
<name>A0A1Y2HIU0_9FUNG</name>
<evidence type="ECO:0000256" key="5">
    <source>
        <dbReference type="ARBA" id="ARBA00022490"/>
    </source>
</evidence>
<proteinExistence type="inferred from homology"/>
<keyword evidence="6" id="KW-0653">Protein transport</keyword>
<comment type="caution">
    <text evidence="9">The sequence shown here is derived from an EMBL/GenBank/DDBJ whole genome shotgun (WGS) entry which is preliminary data.</text>
</comment>
<dbReference type="AlphaFoldDB" id="A0A1Y2HIU0"/>
<dbReference type="Pfam" id="PF08506">
    <property type="entry name" value="Cse1"/>
    <property type="match status" value="1"/>
</dbReference>
<protein>
    <submittedName>
        <fullName evidence="9">Cse1-domain-containing protein</fullName>
    </submittedName>
</protein>
<dbReference type="InterPro" id="IPR016024">
    <property type="entry name" value="ARM-type_fold"/>
</dbReference>
<evidence type="ECO:0000313" key="10">
    <source>
        <dbReference type="Proteomes" id="UP000193411"/>
    </source>
</evidence>
<dbReference type="InterPro" id="IPR013713">
    <property type="entry name" value="XPO2_central"/>
</dbReference>
<dbReference type="GO" id="GO:0006606">
    <property type="term" value="P:protein import into nucleus"/>
    <property type="evidence" value="ECO:0007669"/>
    <property type="project" value="TreeGrafter"/>
</dbReference>
<dbReference type="GO" id="GO:0005635">
    <property type="term" value="C:nuclear envelope"/>
    <property type="evidence" value="ECO:0007669"/>
    <property type="project" value="TreeGrafter"/>
</dbReference>
<evidence type="ECO:0000256" key="3">
    <source>
        <dbReference type="ARBA" id="ARBA00008669"/>
    </source>
</evidence>
<sequence length="981" mass="108499">MTDSSLADPRLVEIASILQRTLDPNLQRAATQELHDRETVPEFPQLLLQIIAAPTVEYTFRFAAVVFFKNLVKRNWEIVEGEQQKISLADRAAVKAAIVDIMIAVPTQLQLQLSEAVGIIASFDFPANWMELIDQLVNKLSPENYVINNGVLQTAHPIFKRWRSKYRTDDLFSEINFTIDRFCPAYLAIFQETDSRLTAAIASGDAANAKLYMQTMLLMAKIYYSFIIQDLPDFFDQHQSIYWPVFIKYLQPNLSPLLDSDSDEDPSDLDKMQTVVCEIANVFCDKYTEDWKYMGEVVQATWVLLTKTSTARKHDILVSRAMALLTTVVRRPAHRANFEAQDTLAAIVQQIVVPNLTLRESDEDMFEDEPFDFVRADLEGSDADTRRRSAADLVKGLLDQFEVPVRTLCVQWIDSIMAQSAKAGSAKEATRAKDAAVALFMAVATKSQLSSTGVSATDLDAVDFFVKHLLADLQTEQGLLTVAALKYVHMFRQQLTKQQHMEAMPLIARHLTSPSNAVLTWAAVVLDVQLTQIFKPAAGEVAASTLAEIAKHLGAVIMRESTAQLVQEHDRVLRTLLRCLQHGYGDVQAVMTVVMHGLNLAVTNPANPKFHHNAFECISMLVRQVCSGGPRTPANPAAVSQFESFLLPVFQPLITNDVEEFMPYAFQILAQTLSYHAPGAGLPEAYETLLSMLLMPKLWDAQGSVPALVGLVQQYLSKAAAQLVQRNQLQPILGIFQKLLSSRATDAFAFDLLQAIVFHVDASAMSAFRKPLFTMLLTRLSAPGSPANKLKFSLAFTQFLGFYFACAQPSPDVVIDAFNQVQPGVFTQIMTHVVYKNMSHMLGRIPRRIVCIGFTRMLAESSQVPGDLVQPSLVEIIRFAAHLQADVNKSGASAIEAGAEVDMQEADLDELAYKAGYSKLAAAGEKALDPVPQLAGVSGGKYLMTRWPEVAAKYPQQAAAVQATNASDMEVLKQAVEQGLA</sequence>
<keyword evidence="4" id="KW-0813">Transport</keyword>
<dbReference type="Pfam" id="PF03378">
    <property type="entry name" value="CAS_CSE1"/>
    <property type="match status" value="1"/>
</dbReference>
<dbReference type="SMART" id="SM00913">
    <property type="entry name" value="IBN_N"/>
    <property type="match status" value="1"/>
</dbReference>
<dbReference type="GO" id="GO:0005829">
    <property type="term" value="C:cytosol"/>
    <property type="evidence" value="ECO:0007669"/>
    <property type="project" value="TreeGrafter"/>
</dbReference>
<dbReference type="Proteomes" id="UP000193411">
    <property type="component" value="Unassembled WGS sequence"/>
</dbReference>
<evidence type="ECO:0000259" key="8">
    <source>
        <dbReference type="PROSITE" id="PS50166"/>
    </source>
</evidence>
<evidence type="ECO:0000256" key="4">
    <source>
        <dbReference type="ARBA" id="ARBA00022448"/>
    </source>
</evidence>
<comment type="similarity">
    <text evidence="3">Belongs to the XPO2/CSE1 family.</text>
</comment>
<dbReference type="STRING" id="765915.A0A1Y2HIU0"/>
<comment type="subcellular location">
    <subcellularLocation>
        <location evidence="2">Cytoplasm</location>
    </subcellularLocation>
    <subcellularLocation>
        <location evidence="1">Nucleus</location>
    </subcellularLocation>
</comment>
<evidence type="ECO:0000256" key="7">
    <source>
        <dbReference type="ARBA" id="ARBA00023242"/>
    </source>
</evidence>
<evidence type="ECO:0000256" key="6">
    <source>
        <dbReference type="ARBA" id="ARBA00022927"/>
    </source>
</evidence>
<evidence type="ECO:0000256" key="2">
    <source>
        <dbReference type="ARBA" id="ARBA00004496"/>
    </source>
</evidence>
<gene>
    <name evidence="9" type="ORF">BCR44DRAFT_234449</name>
</gene>
<evidence type="ECO:0000256" key="1">
    <source>
        <dbReference type="ARBA" id="ARBA00004123"/>
    </source>
</evidence>
<dbReference type="Gene3D" id="1.25.10.10">
    <property type="entry name" value="Leucine-rich Repeat Variant"/>
    <property type="match status" value="1"/>
</dbReference>
<keyword evidence="10" id="KW-1185">Reference proteome</keyword>
<dbReference type="PROSITE" id="PS50166">
    <property type="entry name" value="IMPORTIN_B_NT"/>
    <property type="match status" value="1"/>
</dbReference>
<dbReference type="PANTHER" id="PTHR10997">
    <property type="entry name" value="IMPORTIN-7, 8, 11"/>
    <property type="match status" value="1"/>
</dbReference>
<accession>A0A1Y2HIU0</accession>
<keyword evidence="5" id="KW-0963">Cytoplasm</keyword>
<dbReference type="Pfam" id="PF03810">
    <property type="entry name" value="IBN_N"/>
    <property type="match status" value="1"/>
</dbReference>
<dbReference type="EMBL" id="MCFL01000028">
    <property type="protein sequence ID" value="ORZ34475.1"/>
    <property type="molecule type" value="Genomic_DNA"/>
</dbReference>
<dbReference type="InterPro" id="IPR001494">
    <property type="entry name" value="Importin-beta_N"/>
</dbReference>
<dbReference type="PANTHER" id="PTHR10997:SF8">
    <property type="entry name" value="EXPORTIN-2"/>
    <property type="match status" value="1"/>
</dbReference>
<evidence type="ECO:0000313" key="9">
    <source>
        <dbReference type="EMBL" id="ORZ34475.1"/>
    </source>
</evidence>